<name>A0A223D100_9BACL</name>
<protein>
    <submittedName>
        <fullName evidence="1">Uncharacterized protein</fullName>
    </submittedName>
</protein>
<sequence length="94" mass="10465">MLQLDGRARINLKDFIAVEIFCISEHSIMEAATQDQEEYIGWGRCLNGIRLPISLSGTQLLGLGRGSGAHIMQQLQQVEPIIEVLSKLSELDEK</sequence>
<reference evidence="1 2" key="1">
    <citation type="journal article" date="2015" name="Int. J. Syst. Evol. Microbiol.">
        <title>Tumebacillus algifaecis sp. nov., isolated from decomposing algal scum.</title>
        <authorList>
            <person name="Wu Y.F."/>
            <person name="Zhang B."/>
            <person name="Xing P."/>
            <person name="Wu Q.L."/>
            <person name="Liu S.J."/>
        </authorList>
    </citation>
    <scope>NUCLEOTIDE SEQUENCE [LARGE SCALE GENOMIC DNA]</scope>
    <source>
        <strain evidence="1 2">THMBR28</strain>
    </source>
</reference>
<proteinExistence type="predicted"/>
<keyword evidence="2" id="KW-1185">Reference proteome</keyword>
<dbReference type="EMBL" id="CP022657">
    <property type="protein sequence ID" value="ASS75290.1"/>
    <property type="molecule type" value="Genomic_DNA"/>
</dbReference>
<dbReference type="AlphaFoldDB" id="A0A223D100"/>
<dbReference type="KEGG" id="tab:CIG75_10020"/>
<evidence type="ECO:0000313" key="2">
    <source>
        <dbReference type="Proteomes" id="UP000214688"/>
    </source>
</evidence>
<gene>
    <name evidence="1" type="ORF">CIG75_10020</name>
</gene>
<organism evidence="1 2">
    <name type="scientific">Tumebacillus algifaecis</name>
    <dbReference type="NCBI Taxonomy" id="1214604"/>
    <lineage>
        <taxon>Bacteria</taxon>
        <taxon>Bacillati</taxon>
        <taxon>Bacillota</taxon>
        <taxon>Bacilli</taxon>
        <taxon>Bacillales</taxon>
        <taxon>Alicyclobacillaceae</taxon>
        <taxon>Tumebacillus</taxon>
    </lineage>
</organism>
<accession>A0A223D100</accession>
<dbReference type="Proteomes" id="UP000214688">
    <property type="component" value="Chromosome"/>
</dbReference>
<evidence type="ECO:0000313" key="1">
    <source>
        <dbReference type="EMBL" id="ASS75290.1"/>
    </source>
</evidence>